<keyword evidence="3" id="KW-1185">Reference proteome</keyword>
<dbReference type="Pfam" id="PF00300">
    <property type="entry name" value="His_Phos_1"/>
    <property type="match status" value="1"/>
</dbReference>
<dbReference type="InterPro" id="IPR029033">
    <property type="entry name" value="His_PPase_superfam"/>
</dbReference>
<dbReference type="Proteomes" id="UP001156873">
    <property type="component" value="Unassembled WGS sequence"/>
</dbReference>
<proteinExistence type="predicted"/>
<name>A0ABT6JQS5_9GAMM</name>
<evidence type="ECO:0000313" key="2">
    <source>
        <dbReference type="EMBL" id="MDH5832964.1"/>
    </source>
</evidence>
<evidence type="ECO:0000313" key="3">
    <source>
        <dbReference type="Proteomes" id="UP001156873"/>
    </source>
</evidence>
<gene>
    <name evidence="2" type="ORF">QFW81_03345</name>
</gene>
<accession>A0ABT6JQS5</accession>
<feature type="signal peptide" evidence="1">
    <location>
        <begin position="1"/>
        <end position="23"/>
    </location>
</feature>
<dbReference type="Gene3D" id="3.40.50.1240">
    <property type="entry name" value="Phosphoglycerate mutase-like"/>
    <property type="match status" value="1"/>
</dbReference>
<dbReference type="EMBL" id="JARXRO010000010">
    <property type="protein sequence ID" value="MDH5832964.1"/>
    <property type="molecule type" value="Genomic_DNA"/>
</dbReference>
<dbReference type="SUPFAM" id="SSF53254">
    <property type="entry name" value="Phosphoglycerate mutase-like"/>
    <property type="match status" value="1"/>
</dbReference>
<evidence type="ECO:0000256" key="1">
    <source>
        <dbReference type="SAM" id="SignalP"/>
    </source>
</evidence>
<dbReference type="EC" id="5.4.-.-" evidence="2"/>
<dbReference type="InterPro" id="IPR013078">
    <property type="entry name" value="His_Pase_superF_clade-1"/>
</dbReference>
<sequence length="180" mass="18647">MTPRLRSGLPVLLALVLAACAGARGDVAASQGPTFIVVRHAEKLAQPPDDPGLDARGQARAEALAALLADTPLTAVYTTDFRRTRATVASVAARQGLTPRTYDARLPASAFAAQLRAAHPAGTILVAGHSNTVPDIVAALCECEAGPMPDTEYDRVSVVRIGPEGAVLEVSRYRATASAP</sequence>
<dbReference type="GO" id="GO:0016853">
    <property type="term" value="F:isomerase activity"/>
    <property type="evidence" value="ECO:0007669"/>
    <property type="project" value="UniProtKB-KW"/>
</dbReference>
<comment type="caution">
    <text evidence="2">The sequence shown here is derived from an EMBL/GenBank/DDBJ whole genome shotgun (WGS) entry which is preliminary data.</text>
</comment>
<reference evidence="2 3" key="1">
    <citation type="submission" date="2023-04" db="EMBL/GenBank/DDBJ databases">
        <title>Luteimonas sp. M1R5S59.</title>
        <authorList>
            <person name="Sun J.-Q."/>
        </authorList>
    </citation>
    <scope>NUCLEOTIDE SEQUENCE [LARGE SCALE GENOMIC DNA]</scope>
    <source>
        <strain evidence="2 3">M1R5S59</strain>
    </source>
</reference>
<dbReference type="RefSeq" id="WP_280577139.1">
    <property type="nucleotide sequence ID" value="NZ_JARXRO010000010.1"/>
</dbReference>
<protein>
    <submittedName>
        <fullName evidence="2">Phosphoglycerate mutase family protein</fullName>
        <ecNumber evidence="2">5.4.-.-</ecNumber>
    </submittedName>
</protein>
<dbReference type="CDD" id="cd07067">
    <property type="entry name" value="HP_PGM_like"/>
    <property type="match status" value="1"/>
</dbReference>
<feature type="chain" id="PRO_5045330064" evidence="1">
    <location>
        <begin position="24"/>
        <end position="180"/>
    </location>
</feature>
<dbReference type="PROSITE" id="PS51257">
    <property type="entry name" value="PROKAR_LIPOPROTEIN"/>
    <property type="match status" value="1"/>
</dbReference>
<keyword evidence="2" id="KW-0413">Isomerase</keyword>
<keyword evidence="1" id="KW-0732">Signal</keyword>
<organism evidence="2 3">
    <name type="scientific">Luteimonas kalidii</name>
    <dbReference type="NCBI Taxonomy" id="3042025"/>
    <lineage>
        <taxon>Bacteria</taxon>
        <taxon>Pseudomonadati</taxon>
        <taxon>Pseudomonadota</taxon>
        <taxon>Gammaproteobacteria</taxon>
        <taxon>Lysobacterales</taxon>
        <taxon>Lysobacteraceae</taxon>
        <taxon>Luteimonas</taxon>
    </lineage>
</organism>